<evidence type="ECO:0000256" key="4">
    <source>
        <dbReference type="ARBA" id="ARBA00023186"/>
    </source>
</evidence>
<gene>
    <name evidence="9" type="ORF">FNV43_RR23616</name>
</gene>
<keyword evidence="10" id="KW-1185">Reference proteome</keyword>
<sequence length="344" mass="39138">MAHRRTKLLFLFYALFYAIPAIAGKSYYDILQVPKGASDDQIKRAYRKLALKYHPDKNPGNEEANKRFADINNAYEVLSDSEKRNIYDRYGEEGLKQHAAGGGRGGGMNINDIFSQFFGGGGAEEEEERIAKGDDVIVELDATLEDLYMGGTLKVWREKNILKPAPGKRRCNCRNEVYHRQIGPGMFQQMTEQVCEQCQNVKFEREGYFVTVDIEKGMQDGQEVVFYEDGEPKIDGEAGDLKFRIRTAPHDHFRREGNDLHTTITITLVQALVGFEKTLKHLDDHLVDISSKGITKPKEVRKFKGEGMPLHFSTKKGDLYVTFEVLFPTSLKEDQKTKIKEILG</sequence>
<protein>
    <recommendedName>
        <fullName evidence="5">DnaJ protein ERDJ3B</fullName>
    </recommendedName>
    <alternativeName>
        <fullName evidence="6">Endoplasmic reticulum dnaJ domain-containing protein 3B</fullName>
    </alternativeName>
</protein>
<keyword evidence="4" id="KW-0143">Chaperone</keyword>
<name>A0A8K0GS87_9ROSA</name>
<dbReference type="PANTHER" id="PTHR44298:SF1">
    <property type="entry name" value="DNAJ HOMOLOG SUBFAMILY B MEMBER 11"/>
    <property type="match status" value="1"/>
</dbReference>
<evidence type="ECO:0000256" key="2">
    <source>
        <dbReference type="ARBA" id="ARBA00022729"/>
    </source>
</evidence>
<reference evidence="9" key="1">
    <citation type="submission" date="2020-03" db="EMBL/GenBank/DDBJ databases">
        <title>A high-quality chromosome-level genome assembly of a woody plant with both climbing and erect habits, Rhamnella rubrinervis.</title>
        <authorList>
            <person name="Lu Z."/>
            <person name="Yang Y."/>
            <person name="Zhu X."/>
            <person name="Sun Y."/>
        </authorList>
    </citation>
    <scope>NUCLEOTIDE SEQUENCE</scope>
    <source>
        <strain evidence="9">BYM</strain>
        <tissue evidence="9">Leaf</tissue>
    </source>
</reference>
<dbReference type="FunFam" id="2.60.260.20:FF:000013">
    <property type="entry name" value="DnaJ subfamily B member 11"/>
    <property type="match status" value="1"/>
</dbReference>
<dbReference type="GO" id="GO:0051082">
    <property type="term" value="F:unfolded protein binding"/>
    <property type="evidence" value="ECO:0007669"/>
    <property type="project" value="InterPro"/>
</dbReference>
<dbReference type="Pfam" id="PF00226">
    <property type="entry name" value="DnaJ"/>
    <property type="match status" value="1"/>
</dbReference>
<dbReference type="PANTHER" id="PTHR44298">
    <property type="entry name" value="DNAJ HOMOLOG SUBFAMILY B MEMBER 11"/>
    <property type="match status" value="1"/>
</dbReference>
<comment type="caution">
    <text evidence="9">The sequence shown here is derived from an EMBL/GenBank/DDBJ whole genome shotgun (WGS) entry which is preliminary data.</text>
</comment>
<proteinExistence type="predicted"/>
<dbReference type="Gene3D" id="1.10.287.110">
    <property type="entry name" value="DnaJ domain"/>
    <property type="match status" value="1"/>
</dbReference>
<dbReference type="PROSITE" id="PS00636">
    <property type="entry name" value="DNAJ_1"/>
    <property type="match status" value="1"/>
</dbReference>
<dbReference type="InterPro" id="IPR002939">
    <property type="entry name" value="DnaJ_C"/>
</dbReference>
<keyword evidence="2 7" id="KW-0732">Signal</keyword>
<evidence type="ECO:0000256" key="7">
    <source>
        <dbReference type="SAM" id="SignalP"/>
    </source>
</evidence>
<dbReference type="InterPro" id="IPR001623">
    <property type="entry name" value="DnaJ_domain"/>
</dbReference>
<evidence type="ECO:0000256" key="1">
    <source>
        <dbReference type="ARBA" id="ARBA00004240"/>
    </source>
</evidence>
<evidence type="ECO:0000256" key="6">
    <source>
        <dbReference type="ARBA" id="ARBA00078644"/>
    </source>
</evidence>
<dbReference type="SUPFAM" id="SSF49493">
    <property type="entry name" value="HSP40/DnaJ peptide-binding domain"/>
    <property type="match status" value="2"/>
</dbReference>
<feature type="signal peptide" evidence="7">
    <location>
        <begin position="1"/>
        <end position="23"/>
    </location>
</feature>
<dbReference type="SUPFAM" id="SSF46565">
    <property type="entry name" value="Chaperone J-domain"/>
    <property type="match status" value="1"/>
</dbReference>
<dbReference type="SMART" id="SM00271">
    <property type="entry name" value="DnaJ"/>
    <property type="match status" value="1"/>
</dbReference>
<dbReference type="PROSITE" id="PS50076">
    <property type="entry name" value="DNAJ_2"/>
    <property type="match status" value="1"/>
</dbReference>
<accession>A0A8K0GS87</accession>
<feature type="chain" id="PRO_5035460776" description="DnaJ protein ERDJ3B" evidence="7">
    <location>
        <begin position="24"/>
        <end position="344"/>
    </location>
</feature>
<evidence type="ECO:0000256" key="3">
    <source>
        <dbReference type="ARBA" id="ARBA00022824"/>
    </source>
</evidence>
<dbReference type="CDD" id="cd10747">
    <property type="entry name" value="DnaJ_C"/>
    <property type="match status" value="1"/>
</dbReference>
<dbReference type="InterPro" id="IPR036869">
    <property type="entry name" value="J_dom_sf"/>
</dbReference>
<dbReference type="Proteomes" id="UP000796880">
    <property type="component" value="Unassembled WGS sequence"/>
</dbReference>
<evidence type="ECO:0000313" key="10">
    <source>
        <dbReference type="Proteomes" id="UP000796880"/>
    </source>
</evidence>
<organism evidence="9 10">
    <name type="scientific">Rhamnella rubrinervis</name>
    <dbReference type="NCBI Taxonomy" id="2594499"/>
    <lineage>
        <taxon>Eukaryota</taxon>
        <taxon>Viridiplantae</taxon>
        <taxon>Streptophyta</taxon>
        <taxon>Embryophyta</taxon>
        <taxon>Tracheophyta</taxon>
        <taxon>Spermatophyta</taxon>
        <taxon>Magnoliopsida</taxon>
        <taxon>eudicotyledons</taxon>
        <taxon>Gunneridae</taxon>
        <taxon>Pentapetalae</taxon>
        <taxon>rosids</taxon>
        <taxon>fabids</taxon>
        <taxon>Rosales</taxon>
        <taxon>Rhamnaceae</taxon>
        <taxon>rhamnoid group</taxon>
        <taxon>Rhamneae</taxon>
        <taxon>Rhamnella</taxon>
    </lineage>
</organism>
<dbReference type="OrthoDB" id="550424at2759"/>
<dbReference type="PRINTS" id="PR00625">
    <property type="entry name" value="JDOMAIN"/>
</dbReference>
<dbReference type="AlphaFoldDB" id="A0A8K0GS87"/>
<evidence type="ECO:0000256" key="5">
    <source>
        <dbReference type="ARBA" id="ARBA00069679"/>
    </source>
</evidence>
<dbReference type="CDD" id="cd06257">
    <property type="entry name" value="DnaJ"/>
    <property type="match status" value="1"/>
</dbReference>
<dbReference type="InterPro" id="IPR051736">
    <property type="entry name" value="DnaJ-B11-like"/>
</dbReference>
<comment type="subcellular location">
    <subcellularLocation>
        <location evidence="1">Endoplasmic reticulum</location>
    </subcellularLocation>
</comment>
<feature type="domain" description="J" evidence="8">
    <location>
        <begin position="26"/>
        <end position="91"/>
    </location>
</feature>
<dbReference type="Pfam" id="PF01556">
    <property type="entry name" value="DnaJ_C"/>
    <property type="match status" value="1"/>
</dbReference>
<dbReference type="GO" id="GO:0005788">
    <property type="term" value="C:endoplasmic reticulum lumen"/>
    <property type="evidence" value="ECO:0007669"/>
    <property type="project" value="UniProtKB-ARBA"/>
</dbReference>
<dbReference type="InterPro" id="IPR008971">
    <property type="entry name" value="HSP40/DnaJ_pept-bd"/>
</dbReference>
<dbReference type="GO" id="GO:0006457">
    <property type="term" value="P:protein folding"/>
    <property type="evidence" value="ECO:0007669"/>
    <property type="project" value="InterPro"/>
</dbReference>
<evidence type="ECO:0000313" key="9">
    <source>
        <dbReference type="EMBL" id="KAF3436524.1"/>
    </source>
</evidence>
<dbReference type="EMBL" id="VOIH02000010">
    <property type="protein sequence ID" value="KAF3436524.1"/>
    <property type="molecule type" value="Genomic_DNA"/>
</dbReference>
<keyword evidence="3" id="KW-0256">Endoplasmic reticulum</keyword>
<dbReference type="FunFam" id="1.10.287.110:FF:000062">
    <property type="entry name" value="DnaJ protein ERDJ3B"/>
    <property type="match status" value="1"/>
</dbReference>
<dbReference type="Gene3D" id="2.60.260.20">
    <property type="entry name" value="Urease metallochaperone UreE, N-terminal domain"/>
    <property type="match status" value="2"/>
</dbReference>
<evidence type="ECO:0000259" key="8">
    <source>
        <dbReference type="PROSITE" id="PS50076"/>
    </source>
</evidence>
<dbReference type="InterPro" id="IPR018253">
    <property type="entry name" value="DnaJ_domain_CS"/>
</dbReference>